<accession>A0A5C1Q8E7</accession>
<dbReference type="AlphaFoldDB" id="A0A5C1Q8E7"/>
<dbReference type="GO" id="GO:0005829">
    <property type="term" value="C:cytosol"/>
    <property type="evidence" value="ECO:0007669"/>
    <property type="project" value="TreeGrafter"/>
</dbReference>
<evidence type="ECO:0000313" key="2">
    <source>
        <dbReference type="EMBL" id="QEN03761.1"/>
    </source>
</evidence>
<name>A0A5C1Q8E7_9SPIO</name>
<evidence type="ECO:0000313" key="3">
    <source>
        <dbReference type="Proteomes" id="UP000323824"/>
    </source>
</evidence>
<keyword evidence="3" id="KW-1185">Reference proteome</keyword>
<dbReference type="GO" id="GO:0008782">
    <property type="term" value="F:adenosylhomocysteine nucleosidase activity"/>
    <property type="evidence" value="ECO:0007669"/>
    <property type="project" value="TreeGrafter"/>
</dbReference>
<dbReference type="GO" id="GO:0008930">
    <property type="term" value="F:methylthioadenosine nucleosidase activity"/>
    <property type="evidence" value="ECO:0007669"/>
    <property type="project" value="TreeGrafter"/>
</dbReference>
<dbReference type="OrthoDB" id="9792278at2"/>
<dbReference type="InterPro" id="IPR000845">
    <property type="entry name" value="Nucleoside_phosphorylase_d"/>
</dbReference>
<dbReference type="Proteomes" id="UP000323824">
    <property type="component" value="Chromosome"/>
</dbReference>
<organism evidence="2 3">
    <name type="scientific">Thiospirochaeta perfilievii</name>
    <dbReference type="NCBI Taxonomy" id="252967"/>
    <lineage>
        <taxon>Bacteria</taxon>
        <taxon>Pseudomonadati</taxon>
        <taxon>Spirochaetota</taxon>
        <taxon>Spirochaetia</taxon>
        <taxon>Spirochaetales</taxon>
        <taxon>Spirochaetaceae</taxon>
        <taxon>Thiospirochaeta</taxon>
    </lineage>
</organism>
<dbReference type="GO" id="GO:0009116">
    <property type="term" value="P:nucleoside metabolic process"/>
    <property type="evidence" value="ECO:0007669"/>
    <property type="project" value="InterPro"/>
</dbReference>
<dbReference type="GO" id="GO:0019284">
    <property type="term" value="P:L-methionine salvage from S-adenosylmethionine"/>
    <property type="evidence" value="ECO:0007669"/>
    <property type="project" value="TreeGrafter"/>
</dbReference>
<gene>
    <name evidence="2" type="ORF">EW093_03280</name>
</gene>
<proteinExistence type="predicted"/>
<protein>
    <recommendedName>
        <fullName evidence="1">Nucleoside phosphorylase domain-containing protein</fullName>
    </recommendedName>
</protein>
<dbReference type="Gene3D" id="3.40.50.1580">
    <property type="entry name" value="Nucleoside phosphorylase domain"/>
    <property type="match status" value="1"/>
</dbReference>
<dbReference type="RefSeq" id="WP_149567019.1">
    <property type="nucleotide sequence ID" value="NZ_CP035807.1"/>
</dbReference>
<dbReference type="KEGG" id="sper:EW093_03280"/>
<reference evidence="2 3" key="1">
    <citation type="submission" date="2019-02" db="EMBL/GenBank/DDBJ databases">
        <authorList>
            <person name="Fomenkov A."/>
            <person name="Dubinina G."/>
            <person name="Grabovich M."/>
            <person name="Vincze T."/>
            <person name="Roberts R.J."/>
        </authorList>
    </citation>
    <scope>NUCLEOTIDE SEQUENCE [LARGE SCALE GENOMIC DNA]</scope>
    <source>
        <strain evidence="2 3">P</strain>
    </source>
</reference>
<reference evidence="2 3" key="2">
    <citation type="submission" date="2019-09" db="EMBL/GenBank/DDBJ databases">
        <title>Complete Genome Sequence and Methylome Analysis of free living Spirochaetas.</title>
        <authorList>
            <person name="Leshcheva N."/>
            <person name="Mikheeva N."/>
        </authorList>
    </citation>
    <scope>NUCLEOTIDE SEQUENCE [LARGE SCALE GENOMIC DNA]</scope>
    <source>
        <strain evidence="2 3">P</strain>
    </source>
</reference>
<dbReference type="Pfam" id="PF01048">
    <property type="entry name" value="PNP_UDP_1"/>
    <property type="match status" value="1"/>
</dbReference>
<dbReference type="EMBL" id="CP035807">
    <property type="protein sequence ID" value="QEN03761.1"/>
    <property type="molecule type" value="Genomic_DNA"/>
</dbReference>
<sequence>MEIVITCALPFEFNSAKNELGLREETLKGDLPRVAKKDHVTLIYTGLGKVNTLINLYENLLNLKDLVVIDTGTCGSLNNKLHPLDIVTINRSLEFYNYETVGKKYSIKKEGLLTIFNNLEFDDYINASIEDSVSDPKKRNLLVDRGCSVVSWETSSVFEVCNKLKIPCFSKRVITDNCDENTFKDFKNNKSEACKKLYISVKKLCKGI</sequence>
<feature type="domain" description="Nucleoside phosphorylase" evidence="1">
    <location>
        <begin position="3"/>
        <end position="202"/>
    </location>
</feature>
<dbReference type="InterPro" id="IPR035994">
    <property type="entry name" value="Nucleoside_phosphorylase_sf"/>
</dbReference>
<evidence type="ECO:0000259" key="1">
    <source>
        <dbReference type="Pfam" id="PF01048"/>
    </source>
</evidence>
<dbReference type="PANTHER" id="PTHR46832:SF1">
    <property type="entry name" value="5'-METHYLTHIOADENOSINE_S-ADENOSYLHOMOCYSTEINE NUCLEOSIDASE"/>
    <property type="match status" value="1"/>
</dbReference>
<dbReference type="SUPFAM" id="SSF53167">
    <property type="entry name" value="Purine and uridine phosphorylases"/>
    <property type="match status" value="1"/>
</dbReference>
<dbReference type="PANTHER" id="PTHR46832">
    <property type="entry name" value="5'-METHYLTHIOADENOSINE/S-ADENOSYLHOMOCYSTEINE NUCLEOSIDASE"/>
    <property type="match status" value="1"/>
</dbReference>